<comment type="subcellular location">
    <subcellularLocation>
        <location evidence="1">Mitochondrion inner membrane</location>
        <topology evidence="1">Peripheral membrane protein</topology>
        <orientation evidence="1">Matrix side</orientation>
    </subcellularLocation>
</comment>
<dbReference type="InterPro" id="IPR003197">
    <property type="entry name" value="QCR7"/>
</dbReference>
<evidence type="ECO:0000313" key="10">
    <source>
        <dbReference type="EMBL" id="EGD82419.1"/>
    </source>
</evidence>
<dbReference type="PANTHER" id="PTHR12022">
    <property type="entry name" value="UBIQUINOL-CYTOCHROME C REDUCTASE COMPLEX 14 KD PROTEIN"/>
    <property type="match status" value="1"/>
</dbReference>
<dbReference type="PIRSF" id="PIRSF000022">
    <property type="entry name" value="Bc1_14K"/>
    <property type="match status" value="1"/>
</dbReference>
<keyword evidence="7 9" id="KW-0496">Mitochondrion</keyword>
<comment type="function">
    <text evidence="9">Component of the ubiquinol-cytochrome c oxidoreductase, a multisubunit transmembrane complex that is part of the mitochondrial electron transport chain which drives oxidative phosphorylation.</text>
</comment>
<keyword evidence="11" id="KW-1185">Reference proteome</keyword>
<evidence type="ECO:0000256" key="5">
    <source>
        <dbReference type="ARBA" id="ARBA00022792"/>
    </source>
</evidence>
<dbReference type="SUPFAM" id="SSF81524">
    <property type="entry name" value="14 kDa protein of cytochrome bc1 complex (Ubiquinol-cytochrome c reductase)"/>
    <property type="match status" value="1"/>
</dbReference>
<keyword evidence="4 9" id="KW-0679">Respiratory chain</keyword>
<evidence type="ECO:0000256" key="9">
    <source>
        <dbReference type="PIRNR" id="PIRNR000022"/>
    </source>
</evidence>
<proteinExistence type="inferred from homology"/>
<gene>
    <name evidence="10" type="ORF">PTSG_03062</name>
</gene>
<dbReference type="STRING" id="946362.F2U453"/>
<dbReference type="GO" id="GO:0006122">
    <property type="term" value="P:mitochondrial electron transport, ubiquinol to cytochrome c"/>
    <property type="evidence" value="ECO:0007669"/>
    <property type="project" value="InterPro"/>
</dbReference>
<dbReference type="EMBL" id="GL832961">
    <property type="protein sequence ID" value="EGD82419.1"/>
    <property type="molecule type" value="Genomic_DNA"/>
</dbReference>
<evidence type="ECO:0000313" key="11">
    <source>
        <dbReference type="Proteomes" id="UP000007799"/>
    </source>
</evidence>
<dbReference type="FunCoup" id="F2U453">
    <property type="interactions" value="348"/>
</dbReference>
<keyword evidence="8 9" id="KW-0472">Membrane</keyword>
<organism evidence="11">
    <name type="scientific">Salpingoeca rosetta (strain ATCC 50818 / BSB-021)</name>
    <dbReference type="NCBI Taxonomy" id="946362"/>
    <lineage>
        <taxon>Eukaryota</taxon>
        <taxon>Choanoflagellata</taxon>
        <taxon>Craspedida</taxon>
        <taxon>Salpingoecidae</taxon>
        <taxon>Salpingoeca</taxon>
    </lineage>
</organism>
<dbReference type="GeneID" id="16076239"/>
<dbReference type="InParanoid" id="F2U453"/>
<name>F2U453_SALR5</name>
<dbReference type="OMA" id="PLAQWYT"/>
<keyword evidence="5 9" id="KW-0999">Mitochondrion inner membrane</keyword>
<keyword evidence="3 9" id="KW-0813">Transport</keyword>
<dbReference type="eggNOG" id="KOG3440">
    <property type="taxonomic scope" value="Eukaryota"/>
</dbReference>
<dbReference type="OrthoDB" id="425749at2759"/>
<sequence>MAFRRSLTLFAQEESGFMAALGRWARNASGYRKYGLFADDLIREEMPGVREAISRLPREEQDLRYFRLKRALQLSVQHKYLPKEEWTTDETERYYLTPIIKQVEQELKEKEEFDFKL</sequence>
<evidence type="ECO:0000256" key="4">
    <source>
        <dbReference type="ARBA" id="ARBA00022660"/>
    </source>
</evidence>
<comment type="similarity">
    <text evidence="2 9">Belongs to the UQCRB/QCR7 family.</text>
</comment>
<accession>F2U453</accession>
<dbReference type="Proteomes" id="UP000007799">
    <property type="component" value="Unassembled WGS sequence"/>
</dbReference>
<evidence type="ECO:0000256" key="7">
    <source>
        <dbReference type="ARBA" id="ARBA00023128"/>
    </source>
</evidence>
<evidence type="ECO:0000256" key="3">
    <source>
        <dbReference type="ARBA" id="ARBA00022448"/>
    </source>
</evidence>
<dbReference type="RefSeq" id="XP_004995655.1">
    <property type="nucleotide sequence ID" value="XM_004995598.1"/>
</dbReference>
<dbReference type="Pfam" id="PF02271">
    <property type="entry name" value="UCR_14kD"/>
    <property type="match status" value="1"/>
</dbReference>
<reference evidence="10" key="1">
    <citation type="submission" date="2009-08" db="EMBL/GenBank/DDBJ databases">
        <title>Annotation of Salpingoeca rosetta.</title>
        <authorList>
            <consortium name="The Broad Institute Genome Sequencing Platform"/>
            <person name="Russ C."/>
            <person name="Cuomo C."/>
            <person name="Burger G."/>
            <person name="Gray M.W."/>
            <person name="Holland P.W.H."/>
            <person name="King N."/>
            <person name="Lang F.B.F."/>
            <person name="Roger A.J."/>
            <person name="Ruiz-Trillo I."/>
            <person name="Young S.K."/>
            <person name="Zeng Q."/>
            <person name="Gargeya S."/>
            <person name="Alvarado L."/>
            <person name="Berlin A."/>
            <person name="Chapman S.B."/>
            <person name="Chen Z."/>
            <person name="Freedman E."/>
            <person name="Gellesch M."/>
            <person name="Goldberg J."/>
            <person name="Griggs A."/>
            <person name="Gujja S."/>
            <person name="Heilman E."/>
            <person name="Heiman D."/>
            <person name="Howarth C."/>
            <person name="Mehta T."/>
            <person name="Neiman D."/>
            <person name="Pearson M."/>
            <person name="Roberts A."/>
            <person name="Saif S."/>
            <person name="Shea T."/>
            <person name="Shenoy N."/>
            <person name="Sisk P."/>
            <person name="Stolte C."/>
            <person name="Sykes S."/>
            <person name="White J."/>
            <person name="Yandava C."/>
            <person name="Haas B."/>
            <person name="Nusbaum C."/>
            <person name="Birren B."/>
        </authorList>
    </citation>
    <scope>NUCLEOTIDE SEQUENCE [LARGE SCALE GENOMIC DNA]</scope>
    <source>
        <strain evidence="10">ATCC 50818</strain>
    </source>
</reference>
<protein>
    <recommendedName>
        <fullName evidence="9">Cytochrome b-c1 complex subunit 7</fullName>
    </recommendedName>
</protein>
<dbReference type="FunFam" id="1.10.1090.10:FF:000001">
    <property type="entry name" value="Cytochrome b-c1 complex subunit 7"/>
    <property type="match status" value="1"/>
</dbReference>
<evidence type="ECO:0000256" key="6">
    <source>
        <dbReference type="ARBA" id="ARBA00022982"/>
    </source>
</evidence>
<dbReference type="GO" id="GO:0005743">
    <property type="term" value="C:mitochondrial inner membrane"/>
    <property type="evidence" value="ECO:0007669"/>
    <property type="project" value="UniProtKB-SubCell"/>
</dbReference>
<dbReference type="GO" id="GO:0045275">
    <property type="term" value="C:respiratory chain complex III"/>
    <property type="evidence" value="ECO:0007669"/>
    <property type="project" value="InterPro"/>
</dbReference>
<evidence type="ECO:0000256" key="2">
    <source>
        <dbReference type="ARBA" id="ARBA00008554"/>
    </source>
</evidence>
<keyword evidence="6 9" id="KW-0249">Electron transport</keyword>
<dbReference type="PANTHER" id="PTHR12022:SF0">
    <property type="entry name" value="CYTOCHROME B-C1 COMPLEX SUBUNIT 7"/>
    <property type="match status" value="1"/>
</dbReference>
<dbReference type="InterPro" id="IPR036544">
    <property type="entry name" value="QCR7_sf"/>
</dbReference>
<evidence type="ECO:0000256" key="1">
    <source>
        <dbReference type="ARBA" id="ARBA00004443"/>
    </source>
</evidence>
<dbReference type="KEGG" id="sre:PTSG_03062"/>
<evidence type="ECO:0000256" key="8">
    <source>
        <dbReference type="ARBA" id="ARBA00023136"/>
    </source>
</evidence>
<dbReference type="Gene3D" id="1.10.1090.10">
    <property type="entry name" value="Cytochrome b-c1 complex subunit 7"/>
    <property type="match status" value="1"/>
</dbReference>
<dbReference type="AlphaFoldDB" id="F2U453"/>